<dbReference type="EMBL" id="JAGINF010000004">
    <property type="protein sequence ID" value="MBP2219834.1"/>
    <property type="molecule type" value="Genomic_DNA"/>
</dbReference>
<feature type="transmembrane region" description="Helical" evidence="1">
    <location>
        <begin position="171"/>
        <end position="191"/>
    </location>
</feature>
<reference evidence="3" key="2">
    <citation type="submission" date="2021-03" db="EMBL/GenBank/DDBJ databases">
        <title>Genomic Encyclopedia of Type Strains, Phase IV (KMG-IV): sequencing the most valuable type-strain genomes for metagenomic binning, comparative biology and taxonomic classification.</title>
        <authorList>
            <person name="Goeker M."/>
        </authorList>
    </citation>
    <scope>NUCLEOTIDE SEQUENCE</scope>
    <source>
        <strain evidence="3">DSM 2771</strain>
    </source>
</reference>
<name>A0A8T4CJV9_METMI</name>
<dbReference type="AlphaFoldDB" id="A0A8T4CJV9"/>
<sequence>MGNGNSKYNKENLLTGLKINLDFKLKLYFQASEALTSTLKFIAGFYGAFLTFILTLLNFSRTFDMNSSQLLYFVAFLMLITALINNIGKSFVLELFEQYGSKEVLFMEIDSLKNTLDSECGLKNDENYIYSQKYYRIVRDVSLTYITFNTGLAIVSTFVIYGTLVSEYVPYTSHLTIIFSIISLFNGLIIYKTVNSNRNEFLEIAESIYEDNQLAQKK</sequence>
<dbReference type="Proteomes" id="UP000742560">
    <property type="component" value="Unassembled WGS sequence"/>
</dbReference>
<gene>
    <name evidence="2" type="ORF">HNP85_000319</name>
    <name evidence="3" type="ORF">J2745_001340</name>
</gene>
<reference evidence="2" key="1">
    <citation type="submission" date="2021-01" db="EMBL/GenBank/DDBJ databases">
        <title>Genomic Encyclopedia of Type Strains, Phase IV (KMG-V): Genome sequencing to study the core and pangenomes of soil and plant-associated prokaryotes.</title>
        <authorList>
            <person name="Whitman W."/>
        </authorList>
    </citation>
    <scope>NUCLEOTIDE SEQUENCE</scope>
    <source>
        <strain evidence="2">RC</strain>
    </source>
</reference>
<organism evidence="2 4">
    <name type="scientific">Methanococcus maripaludis</name>
    <name type="common">Methanococcus deltae</name>
    <dbReference type="NCBI Taxonomy" id="39152"/>
    <lineage>
        <taxon>Archaea</taxon>
        <taxon>Methanobacteriati</taxon>
        <taxon>Methanobacteriota</taxon>
        <taxon>Methanomada group</taxon>
        <taxon>Methanococci</taxon>
        <taxon>Methanococcales</taxon>
        <taxon>Methanococcaceae</taxon>
        <taxon>Methanococcus</taxon>
    </lineage>
</organism>
<evidence type="ECO:0000313" key="3">
    <source>
        <dbReference type="EMBL" id="MBP2219834.1"/>
    </source>
</evidence>
<evidence type="ECO:0000313" key="2">
    <source>
        <dbReference type="EMBL" id="MBM7408647.1"/>
    </source>
</evidence>
<proteinExistence type="predicted"/>
<feature type="transmembrane region" description="Helical" evidence="1">
    <location>
        <begin position="69"/>
        <end position="88"/>
    </location>
</feature>
<keyword evidence="1" id="KW-1133">Transmembrane helix</keyword>
<protein>
    <submittedName>
        <fullName evidence="2">Cytochrome c biogenesis protein CcdA</fullName>
    </submittedName>
</protein>
<keyword evidence="1" id="KW-0472">Membrane</keyword>
<comment type="caution">
    <text evidence="2">The sequence shown here is derived from an EMBL/GenBank/DDBJ whole genome shotgun (WGS) entry which is preliminary data.</text>
</comment>
<evidence type="ECO:0000313" key="4">
    <source>
        <dbReference type="Proteomes" id="UP000722095"/>
    </source>
</evidence>
<feature type="transmembrane region" description="Helical" evidence="1">
    <location>
        <begin position="143"/>
        <end position="165"/>
    </location>
</feature>
<dbReference type="EMBL" id="JAFBBC010000001">
    <property type="protein sequence ID" value="MBM7408647.1"/>
    <property type="molecule type" value="Genomic_DNA"/>
</dbReference>
<accession>A0A8T4CJV9</accession>
<feature type="transmembrane region" description="Helical" evidence="1">
    <location>
        <begin position="34"/>
        <end position="57"/>
    </location>
</feature>
<keyword evidence="1" id="KW-0812">Transmembrane</keyword>
<dbReference type="Proteomes" id="UP000722095">
    <property type="component" value="Unassembled WGS sequence"/>
</dbReference>
<evidence type="ECO:0000256" key="1">
    <source>
        <dbReference type="SAM" id="Phobius"/>
    </source>
</evidence>
<dbReference type="RefSeq" id="WP_204936511.1">
    <property type="nucleotide sequence ID" value="NZ_JAFBBC010000001.1"/>
</dbReference>